<dbReference type="InterPro" id="IPR036912">
    <property type="entry name" value="HasA_haem-bd_sf"/>
</dbReference>
<accession>A0A7V8FNH9</accession>
<evidence type="ECO:0000313" key="1">
    <source>
        <dbReference type="EMBL" id="KAF1020942.1"/>
    </source>
</evidence>
<proteinExistence type="predicted"/>
<dbReference type="SUPFAM" id="SSF54621">
    <property type="entry name" value="Heme-binding protein A (HasA)"/>
    <property type="match status" value="1"/>
</dbReference>
<gene>
    <name evidence="1" type="primary">hasA</name>
    <name evidence="1" type="ORF">GAK30_02221</name>
</gene>
<sequence length="221" mass="23275">MIVRDATVNYGATFNNYANASPQGWVSLATFFPAFDAHFQVADHEANPGEFVGTENPDPVVDPDPTGVWGLLGYQFSGSQYVLEGETSSLNLGFIVQAAEGSYLSYTFFSGQTHTLYGEISSITFGSGLAQDSNGDYYFTEELLSISGLDTIGLNGGLDENGDVIDRTTGENDTHNIVNGLMNGDSSALVAVLDVNGYPSVATSLELVGVASNDADVLLAA</sequence>
<comment type="caution">
    <text evidence="1">The sequence shown here is derived from an EMBL/GenBank/DDBJ whole genome shotgun (WGS) entry which is preliminary data.</text>
</comment>
<organism evidence="1 2">
    <name type="scientific">Paracidovorax wautersii</name>
    <dbReference type="NCBI Taxonomy" id="1177982"/>
    <lineage>
        <taxon>Bacteria</taxon>
        <taxon>Pseudomonadati</taxon>
        <taxon>Pseudomonadota</taxon>
        <taxon>Betaproteobacteria</taxon>
        <taxon>Burkholderiales</taxon>
        <taxon>Comamonadaceae</taxon>
        <taxon>Paracidovorax</taxon>
    </lineage>
</organism>
<dbReference type="InterPro" id="IPR010495">
    <property type="entry name" value="HasA_haem-bd"/>
</dbReference>
<reference evidence="2" key="1">
    <citation type="journal article" date="2020" name="MBio">
        <title>Horizontal gene transfer to a defensive symbiont with a reduced genome amongst a multipartite beetle microbiome.</title>
        <authorList>
            <person name="Waterworth S.C."/>
            <person name="Florez L.V."/>
            <person name="Rees E.R."/>
            <person name="Hertweck C."/>
            <person name="Kaltenpoth M."/>
            <person name="Kwan J.C."/>
        </authorList>
    </citation>
    <scope>NUCLEOTIDE SEQUENCE [LARGE SCALE GENOMIC DNA]</scope>
</reference>
<dbReference type="Gene3D" id="3.30.1500.10">
    <property type="entry name" value="Haem-binding HasA"/>
    <property type="match status" value="1"/>
</dbReference>
<dbReference type="EMBL" id="WNDQ01000028">
    <property type="protein sequence ID" value="KAF1020942.1"/>
    <property type="molecule type" value="Genomic_DNA"/>
</dbReference>
<dbReference type="Pfam" id="PF06438">
    <property type="entry name" value="HasA"/>
    <property type="match status" value="1"/>
</dbReference>
<name>A0A7V8FNH9_9BURK</name>
<dbReference type="Proteomes" id="UP000461670">
    <property type="component" value="Unassembled WGS sequence"/>
</dbReference>
<evidence type="ECO:0000313" key="2">
    <source>
        <dbReference type="Proteomes" id="UP000461670"/>
    </source>
</evidence>
<protein>
    <submittedName>
        <fullName evidence="1">Hemophore HasA</fullName>
    </submittedName>
</protein>
<dbReference type="AlphaFoldDB" id="A0A7V8FNH9"/>